<dbReference type="EMBL" id="CACVAQ010000504">
    <property type="protein sequence ID" value="CAA6829601.1"/>
    <property type="molecule type" value="Genomic_DNA"/>
</dbReference>
<dbReference type="Gene3D" id="3.60.40.10">
    <property type="entry name" value="PPM-type phosphatase domain"/>
    <property type="match status" value="1"/>
</dbReference>
<name>A0A6S6UG90_9BACT</name>
<dbReference type="Pfam" id="PF13672">
    <property type="entry name" value="PP2C_2"/>
    <property type="match status" value="1"/>
</dbReference>
<organism evidence="2">
    <name type="scientific">uncultured Aureispira sp</name>
    <dbReference type="NCBI Taxonomy" id="1331704"/>
    <lineage>
        <taxon>Bacteria</taxon>
        <taxon>Pseudomonadati</taxon>
        <taxon>Bacteroidota</taxon>
        <taxon>Saprospiria</taxon>
        <taxon>Saprospirales</taxon>
        <taxon>Saprospiraceae</taxon>
        <taxon>Aureispira</taxon>
        <taxon>environmental samples</taxon>
    </lineage>
</organism>
<gene>
    <name evidence="2" type="ORF">HELGO_WM25142</name>
</gene>
<reference evidence="2" key="1">
    <citation type="submission" date="2020-01" db="EMBL/GenBank/DDBJ databases">
        <authorList>
            <person name="Meier V. D."/>
            <person name="Meier V D."/>
        </authorList>
    </citation>
    <scope>NUCLEOTIDE SEQUENCE</scope>
    <source>
        <strain evidence="2">HLG_WM_MAG_10</strain>
    </source>
</reference>
<feature type="domain" description="PPM-type phosphatase" evidence="1">
    <location>
        <begin position="18"/>
        <end position="231"/>
    </location>
</feature>
<proteinExistence type="predicted"/>
<evidence type="ECO:0000313" key="2">
    <source>
        <dbReference type="EMBL" id="CAA6829601.1"/>
    </source>
</evidence>
<dbReference type="InterPro" id="IPR001932">
    <property type="entry name" value="PPM-type_phosphatase-like_dom"/>
</dbReference>
<accession>A0A6S6UG90</accession>
<protein>
    <submittedName>
        <fullName evidence="2">Protein serine/threonine phosphatase</fullName>
    </submittedName>
</protein>
<dbReference type="InterPro" id="IPR036457">
    <property type="entry name" value="PPM-type-like_dom_sf"/>
</dbReference>
<sequence>MSSDNKNSNWVVAYASVIGNGHVLMNLPCQDSCAHQQINDTWGVAVVADGAGSAKHSDVGSDFVARNMAHCLEEMIQRNGWNTVEEMPSEDVWRVEALKGLQIVRQRLEQFALAKGYHIPDLACTVLAVLYAPFGILTTHIGDGRAAYTLEKNQWESLIDPFRGSEVNETVFITSNIWTTEGVDLYIQSGVVKEKIRAFALLSDGCENGSFEVNVWDEENQKYHDPNRPYTKFFEPNLNGMLQLRKEQKSQEEINAIWSGFLTNGSKQFQHETDDKTMILGVFVPQEAAAITEEKKA</sequence>
<dbReference type="AlphaFoldDB" id="A0A6S6UG90"/>
<evidence type="ECO:0000259" key="1">
    <source>
        <dbReference type="Pfam" id="PF13672"/>
    </source>
</evidence>
<dbReference type="SUPFAM" id="SSF81606">
    <property type="entry name" value="PP2C-like"/>
    <property type="match status" value="1"/>
</dbReference>